<dbReference type="PANTHER" id="PTHR18901">
    <property type="entry name" value="2-DEOXYGLUCOSE-6-PHOSPHATE PHOSPHATASE 2"/>
    <property type="match status" value="1"/>
</dbReference>
<dbReference type="EMBL" id="JW867746">
    <property type="protein sequence ID" value="AFP00264.1"/>
    <property type="molecule type" value="mRNA"/>
</dbReference>
<dbReference type="STRING" id="7868.ENSCMIP00000040431"/>
<evidence type="ECO:0000256" key="7">
    <source>
        <dbReference type="ARBA" id="ARBA00056605"/>
    </source>
</evidence>
<evidence type="ECO:0000313" key="15">
    <source>
        <dbReference type="Proteomes" id="UP000314986"/>
    </source>
</evidence>
<evidence type="ECO:0000256" key="8">
    <source>
        <dbReference type="ARBA" id="ARBA00066578"/>
    </source>
</evidence>
<dbReference type="GeneID" id="103189014"/>
<dbReference type="FunFam" id="3.40.50.1000:FF:000055">
    <property type="entry name" value="Haloacid dehalogenase-like hydrolase family protein"/>
    <property type="match status" value="1"/>
</dbReference>
<dbReference type="PANTHER" id="PTHR18901:SF38">
    <property type="entry name" value="PSEUDOURIDINE-5'-PHOSPHATASE"/>
    <property type="match status" value="1"/>
</dbReference>
<reference evidence="15" key="2">
    <citation type="journal article" date="2007" name="PLoS Biol.">
        <title>Survey sequencing and comparative analysis of the elephant shark (Callorhinchus milii) genome.</title>
        <authorList>
            <person name="Venkatesh B."/>
            <person name="Kirkness E.F."/>
            <person name="Loh Y.H."/>
            <person name="Halpern A.L."/>
            <person name="Lee A.P."/>
            <person name="Johnson J."/>
            <person name="Dandona N."/>
            <person name="Viswanathan L.D."/>
            <person name="Tay A."/>
            <person name="Venter J.C."/>
            <person name="Strausberg R.L."/>
            <person name="Brenner S."/>
        </authorList>
    </citation>
    <scope>NUCLEOTIDE SEQUENCE [LARGE SCALE GENOMIC DNA]</scope>
</reference>
<dbReference type="GeneTree" id="ENSGT00390000014753"/>
<dbReference type="OrthoDB" id="40579at2759"/>
<dbReference type="FunFam" id="1.10.150.240:FF:000001">
    <property type="entry name" value="Haloacid dehalogenase-like hydrolase domain"/>
    <property type="match status" value="1"/>
</dbReference>
<dbReference type="Proteomes" id="UP000314986">
    <property type="component" value="Unassembled WGS sequence"/>
</dbReference>
<dbReference type="Gene3D" id="1.10.150.240">
    <property type="entry name" value="Putative phosphatase, domain 2"/>
    <property type="match status" value="1"/>
</dbReference>
<proteinExistence type="evidence at transcript level"/>
<dbReference type="AlphaFoldDB" id="V9KPU3"/>
<protein>
    <recommendedName>
        <fullName evidence="9">Pseudouridine-5'-phosphatase</fullName>
        <ecNumber evidence="8">3.1.3.96</ecNumber>
    </recommendedName>
    <alternativeName>
        <fullName evidence="10">Haloacid dehalogenase-like hydrolase domain-containing protein 1</fullName>
    </alternativeName>
    <alternativeName>
        <fullName evidence="11">Haloacid dehalogenase-like hydrolase domain-containing protein 1A</fullName>
    </alternativeName>
    <alternativeName>
        <fullName evidence="12">Pseudouridine-5'-monophosphatase</fullName>
    </alternativeName>
</protein>
<keyword evidence="3" id="KW-0479">Metal-binding</keyword>
<keyword evidence="15" id="KW-1185">Reference proteome</keyword>
<dbReference type="InterPro" id="IPR023198">
    <property type="entry name" value="PGP-like_dom2"/>
</dbReference>
<evidence type="ECO:0000256" key="6">
    <source>
        <dbReference type="ARBA" id="ARBA00052504"/>
    </source>
</evidence>
<comment type="function">
    <text evidence="7">Dephosphorylates pseudouridine 5'-phosphate, a potential intermediate in rRNA degradation. Pseudouridine is then excreted intact in urine.</text>
</comment>
<dbReference type="RefSeq" id="XP_007907443.1">
    <property type="nucleotide sequence ID" value="XM_007909252.2"/>
</dbReference>
<evidence type="ECO:0000256" key="4">
    <source>
        <dbReference type="ARBA" id="ARBA00022801"/>
    </source>
</evidence>
<dbReference type="OMA" id="IWCPHPG"/>
<reference evidence="13 15" key="3">
    <citation type="journal article" date="2014" name="Nature">
        <title>Elephant shark genome provides unique insights into gnathostome evolution.</title>
        <authorList>
            <consortium name="International Elephant Shark Genome Sequencing Consortium"/>
            <person name="Venkatesh B."/>
            <person name="Lee A.P."/>
            <person name="Ravi V."/>
            <person name="Maurya A.K."/>
            <person name="Lian M.M."/>
            <person name="Swann J.B."/>
            <person name="Ohta Y."/>
            <person name="Flajnik M.F."/>
            <person name="Sutoh Y."/>
            <person name="Kasahara M."/>
            <person name="Hoon S."/>
            <person name="Gangu V."/>
            <person name="Roy S.W."/>
            <person name="Irimia M."/>
            <person name="Korzh V."/>
            <person name="Kondrychyn I."/>
            <person name="Lim Z.W."/>
            <person name="Tay B.H."/>
            <person name="Tohari S."/>
            <person name="Kong K.W."/>
            <person name="Ho S."/>
            <person name="Lorente-Galdos B."/>
            <person name="Quilez J."/>
            <person name="Marques-Bonet T."/>
            <person name="Raney B.J."/>
            <person name="Ingham P.W."/>
            <person name="Tay A."/>
            <person name="Hillier L.W."/>
            <person name="Minx P."/>
            <person name="Boehm T."/>
            <person name="Wilson R.K."/>
            <person name="Brenner S."/>
            <person name="Warren W.C."/>
        </authorList>
    </citation>
    <scope>NUCLEOTIDE SEQUENCE</scope>
    <source>
        <tissue evidence="13">Ovary</tissue>
    </source>
</reference>
<evidence type="ECO:0000313" key="13">
    <source>
        <dbReference type="EMBL" id="AFP00264.1"/>
    </source>
</evidence>
<dbReference type="EC" id="3.1.3.96" evidence="8"/>
<dbReference type="InterPro" id="IPR006439">
    <property type="entry name" value="HAD-SF_hydro_IA"/>
</dbReference>
<reference evidence="15" key="1">
    <citation type="journal article" date="2006" name="Science">
        <title>Ancient noncoding elements conserved in the human genome.</title>
        <authorList>
            <person name="Venkatesh B."/>
            <person name="Kirkness E.F."/>
            <person name="Loh Y.H."/>
            <person name="Halpern A.L."/>
            <person name="Lee A.P."/>
            <person name="Johnson J."/>
            <person name="Dandona N."/>
            <person name="Viswanathan L.D."/>
            <person name="Tay A."/>
            <person name="Venter J.C."/>
            <person name="Strausberg R.L."/>
            <person name="Brenner S."/>
        </authorList>
    </citation>
    <scope>NUCLEOTIDE SEQUENCE [LARGE SCALE GENOMIC DNA]</scope>
</reference>
<organism evidence="13">
    <name type="scientific">Callorhinchus milii</name>
    <name type="common">Ghost shark</name>
    <dbReference type="NCBI Taxonomy" id="7868"/>
    <lineage>
        <taxon>Eukaryota</taxon>
        <taxon>Metazoa</taxon>
        <taxon>Chordata</taxon>
        <taxon>Craniata</taxon>
        <taxon>Vertebrata</taxon>
        <taxon>Chondrichthyes</taxon>
        <taxon>Holocephali</taxon>
        <taxon>Chimaeriformes</taxon>
        <taxon>Callorhinchidae</taxon>
        <taxon>Callorhinchus</taxon>
    </lineage>
</organism>
<evidence type="ECO:0000256" key="5">
    <source>
        <dbReference type="ARBA" id="ARBA00022842"/>
    </source>
</evidence>
<dbReference type="SFLD" id="SFLDG01135">
    <property type="entry name" value="C1.5.6:_HAD__Beta-PGM__Phospha"/>
    <property type="match status" value="1"/>
</dbReference>
<dbReference type="NCBIfam" id="TIGR01509">
    <property type="entry name" value="HAD-SF-IA-v3"/>
    <property type="match status" value="1"/>
</dbReference>
<evidence type="ECO:0000313" key="14">
    <source>
        <dbReference type="Ensembl" id="ENSCMIP00000040431.1"/>
    </source>
</evidence>
<dbReference type="GO" id="GO:0046872">
    <property type="term" value="F:metal ion binding"/>
    <property type="evidence" value="ECO:0007669"/>
    <property type="project" value="UniProtKB-KW"/>
</dbReference>
<reference evidence="14" key="4">
    <citation type="submission" date="2025-05" db="UniProtKB">
        <authorList>
            <consortium name="Ensembl"/>
        </authorList>
    </citation>
    <scope>IDENTIFICATION</scope>
</reference>
<dbReference type="KEGG" id="cmk:103189014"/>
<evidence type="ECO:0000256" key="9">
    <source>
        <dbReference type="ARBA" id="ARBA00070517"/>
    </source>
</evidence>
<keyword evidence="4" id="KW-0378">Hydrolase</keyword>
<dbReference type="InterPro" id="IPR023214">
    <property type="entry name" value="HAD_sf"/>
</dbReference>
<evidence type="ECO:0000256" key="3">
    <source>
        <dbReference type="ARBA" id="ARBA00022723"/>
    </source>
</evidence>
<keyword evidence="5" id="KW-0460">Magnesium</keyword>
<dbReference type="Gene3D" id="3.40.50.1000">
    <property type="entry name" value="HAD superfamily/HAD-like"/>
    <property type="match status" value="1"/>
</dbReference>
<dbReference type="SFLD" id="SFLDS00003">
    <property type="entry name" value="Haloacid_Dehalogenase"/>
    <property type="match status" value="1"/>
</dbReference>
<comment type="cofactor">
    <cofactor evidence="1">
        <name>Mg(2+)</name>
        <dbReference type="ChEBI" id="CHEBI:18420"/>
    </cofactor>
</comment>
<dbReference type="Ensembl" id="ENSCMIT00000041003.1">
    <property type="protein sequence ID" value="ENSCMIP00000040431.1"/>
    <property type="gene ID" value="ENSCMIG00000016852.1"/>
</dbReference>
<evidence type="ECO:0000256" key="10">
    <source>
        <dbReference type="ARBA" id="ARBA00075025"/>
    </source>
</evidence>
<sequence>MAEAAAAGYRPVTHVIFDMDGTLLDTERLYFIVFQEICDRYGKSFTWEVKALMMGRNATEGSKIICESLEMPLTPDEFLKECFLIQKKIFPSVELMPGVDRLVRFLHKKQVPIAVATSSSQPLINIKTSKHKEFFNLFHHVVSGDDRDVKKGKPEPDSFLVCAQRFKPPALCEKCLVFEDSPSGVESAVKAGMQVVMIPDKQLSSQLTKNATLVLNSMEDFQPEMFGLPPYE</sequence>
<comment type="catalytic activity">
    <reaction evidence="6">
        <text>psi-UMP + H2O = pseudouridine + phosphate</text>
        <dbReference type="Rhea" id="RHEA:10944"/>
        <dbReference type="ChEBI" id="CHEBI:15377"/>
        <dbReference type="ChEBI" id="CHEBI:17802"/>
        <dbReference type="ChEBI" id="CHEBI:43474"/>
        <dbReference type="ChEBI" id="CHEBI:58380"/>
        <dbReference type="EC" id="3.1.3.96"/>
    </reaction>
</comment>
<dbReference type="Pfam" id="PF13419">
    <property type="entry name" value="HAD_2"/>
    <property type="match status" value="1"/>
</dbReference>
<gene>
    <name evidence="14" type="primary">LOC103189014</name>
</gene>
<evidence type="ECO:0000256" key="1">
    <source>
        <dbReference type="ARBA" id="ARBA00001946"/>
    </source>
</evidence>
<evidence type="ECO:0000256" key="2">
    <source>
        <dbReference type="ARBA" id="ARBA00006171"/>
    </source>
</evidence>
<dbReference type="SUPFAM" id="SSF56784">
    <property type="entry name" value="HAD-like"/>
    <property type="match status" value="1"/>
</dbReference>
<evidence type="ECO:0000256" key="12">
    <source>
        <dbReference type="ARBA" id="ARBA00083904"/>
    </source>
</evidence>
<comment type="similarity">
    <text evidence="2">Belongs to the HAD-like hydrolase superfamily. CbbY/CbbZ/Gph/YieH family.</text>
</comment>
<dbReference type="InterPro" id="IPR036412">
    <property type="entry name" value="HAD-like_sf"/>
</dbReference>
<dbReference type="InterPro" id="IPR041492">
    <property type="entry name" value="HAD_2"/>
</dbReference>
<accession>V9KPU3</accession>
<evidence type="ECO:0000256" key="11">
    <source>
        <dbReference type="ARBA" id="ARBA00075873"/>
    </source>
</evidence>
<dbReference type="SFLD" id="SFLDG01129">
    <property type="entry name" value="C1.5:_HAD__Beta-PGM__Phosphata"/>
    <property type="match status" value="1"/>
</dbReference>
<name>V9KPU3_CALMI</name>
<dbReference type="GO" id="GO:1990738">
    <property type="term" value="F:pseudouridine 5'-phosphatase activity"/>
    <property type="evidence" value="ECO:0007669"/>
    <property type="project" value="UniProtKB-EC"/>
</dbReference>